<evidence type="ECO:0000313" key="1">
    <source>
        <dbReference type="EMBL" id="AJQ95353.1"/>
    </source>
</evidence>
<keyword evidence="2" id="KW-1185">Reference proteome</keyword>
<dbReference type="OrthoDB" id="5612149at2"/>
<dbReference type="AlphaFoldDB" id="A0A0C5VPM8"/>
<dbReference type="KEGG" id="gsn:YC6258_03317"/>
<proteinExistence type="predicted"/>
<reference evidence="1 2" key="1">
    <citation type="submission" date="2014-01" db="EMBL/GenBank/DDBJ databases">
        <title>Full genme sequencing of cellulolytic bacterium Gynuella sunshinyii YC6258T gen. nov., sp. nov.</title>
        <authorList>
            <person name="Khan H."/>
            <person name="Chung E.J."/>
            <person name="Chung Y.R."/>
        </authorList>
    </citation>
    <scope>NUCLEOTIDE SEQUENCE [LARGE SCALE GENOMIC DNA]</scope>
    <source>
        <strain evidence="1 2">YC6258</strain>
    </source>
</reference>
<dbReference type="Proteomes" id="UP000032266">
    <property type="component" value="Chromosome"/>
</dbReference>
<dbReference type="EMBL" id="CP007142">
    <property type="protein sequence ID" value="AJQ95353.1"/>
    <property type="molecule type" value="Genomic_DNA"/>
</dbReference>
<sequence length="160" mass="18534">MTHPHQLQTLIKVSVAQIKCIVADSNQSVTELTDAFIGIAGIIEKLRQTDKPQAMDIDKDLHELYQKVHQGIVAFQFFDRMSQRLEHVTDTLEKVEHYQQHEQQDASALLVQLRTALTSESERIVFDQVMHGHSVTTALQSYLQYEQEHLRKHDQDIELF</sequence>
<dbReference type="HOGENOM" id="CLU_106724_0_0_6"/>
<dbReference type="STRING" id="1445510.YC6258_03317"/>
<protein>
    <submittedName>
        <fullName evidence="1">Uncharacterized protein</fullName>
    </submittedName>
</protein>
<gene>
    <name evidence="1" type="ORF">YC6258_03317</name>
</gene>
<evidence type="ECO:0000313" key="2">
    <source>
        <dbReference type="Proteomes" id="UP000032266"/>
    </source>
</evidence>
<name>A0A0C5VPM8_9GAMM</name>
<dbReference type="RefSeq" id="WP_044617676.1">
    <property type="nucleotide sequence ID" value="NZ_CP007142.1"/>
</dbReference>
<accession>A0A0C5VPM8</accession>
<organism evidence="1 2">
    <name type="scientific">Gynuella sunshinyii YC6258</name>
    <dbReference type="NCBI Taxonomy" id="1445510"/>
    <lineage>
        <taxon>Bacteria</taxon>
        <taxon>Pseudomonadati</taxon>
        <taxon>Pseudomonadota</taxon>
        <taxon>Gammaproteobacteria</taxon>
        <taxon>Oceanospirillales</taxon>
        <taxon>Saccharospirillaceae</taxon>
        <taxon>Gynuella</taxon>
    </lineage>
</organism>